<reference evidence="2" key="1">
    <citation type="submission" date="2018-05" db="EMBL/GenBank/DDBJ databases">
        <title>Bacterial isolates from healthy term breastfed infants carrying antibiotic resistance genes.</title>
        <authorList>
            <person name="Casaburi G."/>
        </authorList>
    </citation>
    <scope>NUCLEOTIDE SEQUENCE [LARGE SCALE GENOMIC DNA]</scope>
    <source>
        <strain evidence="2">7084_4</strain>
    </source>
</reference>
<name>A0A5P6A983_RAOPL</name>
<protein>
    <recommendedName>
        <fullName evidence="1">Glycosyltransferase 99 N-terminal domain-containing protein</fullName>
    </recommendedName>
</protein>
<accession>A0A5P6A983</accession>
<evidence type="ECO:0000259" key="1">
    <source>
        <dbReference type="Pfam" id="PF21912"/>
    </source>
</evidence>
<gene>
    <name evidence="2" type="ORF">DMB90_04380</name>
</gene>
<evidence type="ECO:0000313" key="2">
    <source>
        <dbReference type="EMBL" id="QFG76493.1"/>
    </source>
</evidence>
<organism evidence="2">
    <name type="scientific">Raoultella planticola</name>
    <name type="common">Klebsiella planticola</name>
    <dbReference type="NCBI Taxonomy" id="575"/>
    <lineage>
        <taxon>Bacteria</taxon>
        <taxon>Pseudomonadati</taxon>
        <taxon>Pseudomonadota</taxon>
        <taxon>Gammaproteobacteria</taxon>
        <taxon>Enterobacterales</taxon>
        <taxon>Enterobacteriaceae</taxon>
        <taxon>Klebsiella/Raoultella group</taxon>
        <taxon>Raoultella</taxon>
    </lineage>
</organism>
<dbReference type="EMBL" id="CP029752">
    <property type="protein sequence ID" value="QFG76493.1"/>
    <property type="molecule type" value="Genomic_DNA"/>
</dbReference>
<dbReference type="Pfam" id="PF21912">
    <property type="entry name" value="Glyco_transf_99"/>
    <property type="match status" value="1"/>
</dbReference>
<feature type="domain" description="Glycosyltransferase 99 N-terminal" evidence="1">
    <location>
        <begin position="10"/>
        <end position="153"/>
    </location>
</feature>
<dbReference type="InterPro" id="IPR054112">
    <property type="entry name" value="Glyco_transf_99_N"/>
</dbReference>
<sequence>MESNDAGRIFTSLSVQGLKAPYLWLFYKYLHCATDKILFITGDDYLDIINDDTQHGRWEYDPASMASLGYALPTDESIARHEYLHLDNGLYETLLSRHHHDPIKSFSAFLTERIPELETELHALLGSKEGIVDQIDAFISICNCPSTEHFAKATGKR</sequence>
<proteinExistence type="predicted"/>
<dbReference type="AlphaFoldDB" id="A0A5P6A983"/>